<dbReference type="OrthoDB" id="10266058at2759"/>
<protein>
    <submittedName>
        <fullName evidence="4">Uncharacterized protein</fullName>
    </submittedName>
</protein>
<keyword evidence="5" id="KW-1185">Reference proteome</keyword>
<sequence length="233" mass="25383">GAAAGGVDVNDLLAAALGGALPPPQAAAPVNSTPVVTDPLAVANAASNALDAAFGGTPAVKAEPGRGSGGPTRVLVLLNMVMDEDLASDEDFQMLEEEVREEVSRFGKLLSMKIPRPSVSSLSFPVGHKGQCLREGAGRELRRDLEFIYRREVLDSLDRMILYRSAYGRGELPTYISSNRSLDMRGWSEVPHVEKRFQKAVGWFDLVLPPSWEQTLGRHDAIYLMRRQAVHIF</sequence>
<dbReference type="Gene3D" id="3.30.70.330">
    <property type="match status" value="1"/>
</dbReference>
<dbReference type="PANTHER" id="PTHR23139">
    <property type="entry name" value="RNA-BINDING PROTEIN"/>
    <property type="match status" value="1"/>
</dbReference>
<evidence type="ECO:0000256" key="2">
    <source>
        <dbReference type="ARBA" id="ARBA00022884"/>
    </source>
</evidence>
<accession>K0T076</accession>
<keyword evidence="2" id="KW-0694">RNA-binding</keyword>
<reference evidence="4 5" key="1">
    <citation type="journal article" date="2012" name="Genome Biol.">
        <title>Genome and low-iron response of an oceanic diatom adapted to chronic iron limitation.</title>
        <authorList>
            <person name="Lommer M."/>
            <person name="Specht M."/>
            <person name="Roy A.S."/>
            <person name="Kraemer L."/>
            <person name="Andreson R."/>
            <person name="Gutowska M.A."/>
            <person name="Wolf J."/>
            <person name="Bergner S.V."/>
            <person name="Schilhabel M.B."/>
            <person name="Klostermeier U.C."/>
            <person name="Beiko R.G."/>
            <person name="Rosenstiel P."/>
            <person name="Hippler M."/>
            <person name="Laroche J."/>
        </authorList>
    </citation>
    <scope>NUCLEOTIDE SEQUENCE [LARGE SCALE GENOMIC DNA]</scope>
    <source>
        <strain evidence="4 5">CCMP1005</strain>
    </source>
</reference>
<dbReference type="Proteomes" id="UP000266841">
    <property type="component" value="Unassembled WGS sequence"/>
</dbReference>
<dbReference type="InterPro" id="IPR012677">
    <property type="entry name" value="Nucleotide-bd_a/b_plait_sf"/>
</dbReference>
<keyword evidence="1" id="KW-0507">mRNA processing</keyword>
<gene>
    <name evidence="4" type="ORF">THAOC_15446</name>
</gene>
<evidence type="ECO:0000256" key="3">
    <source>
        <dbReference type="ARBA" id="ARBA00023187"/>
    </source>
</evidence>
<organism evidence="4 5">
    <name type="scientific">Thalassiosira oceanica</name>
    <name type="common">Marine diatom</name>
    <dbReference type="NCBI Taxonomy" id="159749"/>
    <lineage>
        <taxon>Eukaryota</taxon>
        <taxon>Sar</taxon>
        <taxon>Stramenopiles</taxon>
        <taxon>Ochrophyta</taxon>
        <taxon>Bacillariophyta</taxon>
        <taxon>Coscinodiscophyceae</taxon>
        <taxon>Thalassiosirophycidae</taxon>
        <taxon>Thalassiosirales</taxon>
        <taxon>Thalassiosiraceae</taxon>
        <taxon>Thalassiosira</taxon>
    </lineage>
</organism>
<name>K0T076_THAOC</name>
<dbReference type="AlphaFoldDB" id="K0T076"/>
<evidence type="ECO:0000313" key="4">
    <source>
        <dbReference type="EMBL" id="EJK63872.1"/>
    </source>
</evidence>
<evidence type="ECO:0000256" key="1">
    <source>
        <dbReference type="ARBA" id="ARBA00022664"/>
    </source>
</evidence>
<comment type="caution">
    <text evidence="4">The sequence shown here is derived from an EMBL/GenBank/DDBJ whole genome shotgun (WGS) entry which is preliminary data.</text>
</comment>
<evidence type="ECO:0000313" key="5">
    <source>
        <dbReference type="Proteomes" id="UP000266841"/>
    </source>
</evidence>
<keyword evidence="3" id="KW-0508">mRNA splicing</keyword>
<proteinExistence type="predicted"/>
<dbReference type="GO" id="GO:0008380">
    <property type="term" value="P:RNA splicing"/>
    <property type="evidence" value="ECO:0007669"/>
    <property type="project" value="UniProtKB-KW"/>
</dbReference>
<dbReference type="GO" id="GO:0006397">
    <property type="term" value="P:mRNA processing"/>
    <property type="evidence" value="ECO:0007669"/>
    <property type="project" value="UniProtKB-KW"/>
</dbReference>
<dbReference type="GO" id="GO:0003723">
    <property type="term" value="F:RNA binding"/>
    <property type="evidence" value="ECO:0007669"/>
    <property type="project" value="UniProtKB-KW"/>
</dbReference>
<dbReference type="EMBL" id="AGNL01017931">
    <property type="protein sequence ID" value="EJK63872.1"/>
    <property type="molecule type" value="Genomic_DNA"/>
</dbReference>
<feature type="non-terminal residue" evidence="4">
    <location>
        <position position="1"/>
    </location>
</feature>